<sequence length="180" mass="20069">MKRALRPERGRRGRPTPVCLAVFTVIHTQKKQQAAVNTTVQDFILVSLDTLGCVRKEREKRQEHVFAGYNSEERTSLAFPAPKGTMDEVASPEALRCAALRPAKAKRKGQPIIGAAIRCPEGAMSPFLLLGTPIGHYYLRELLAFACVCLCPKLWPTGNCAGPRHRVRPEVLGKWKRVLR</sequence>
<reference evidence="2" key="2">
    <citation type="journal article" date="2019" name="Mitochondrial DNA Part B Resour">
        <title>The complete mitogenome of Caulerpa lentillifera and its phylogenetic analysis.</title>
        <authorList>
            <person name="Jia X."/>
            <person name="Liu T."/>
            <person name="Wang X."/>
            <person name="Tang X."/>
            <person name="Jin Y."/>
        </authorList>
    </citation>
    <scope>NUCLEOTIDE SEQUENCE</scope>
</reference>
<dbReference type="AlphaFoldDB" id="A0A2Z2QKH5"/>
<proteinExistence type="predicted"/>
<gene>
    <name evidence="1" type="primary">orf180</name>
</gene>
<dbReference type="EMBL" id="KX761577">
    <property type="protein sequence ID" value="AST24247.1"/>
    <property type="molecule type" value="Genomic_DNA"/>
</dbReference>
<organism evidence="1">
    <name type="scientific">Caulerpa lentillifera</name>
    <dbReference type="NCBI Taxonomy" id="148947"/>
    <lineage>
        <taxon>Eukaryota</taxon>
        <taxon>Viridiplantae</taxon>
        <taxon>Chlorophyta</taxon>
        <taxon>core chlorophytes</taxon>
        <taxon>Ulvophyceae</taxon>
        <taxon>TCBD clade</taxon>
        <taxon>Bryopsidales</taxon>
        <taxon>Halimedineae</taxon>
        <taxon>Caulerpaceae</taxon>
        <taxon>Caulerpa</taxon>
    </lineage>
</organism>
<accession>A0A2Z2QKH5</accession>
<geneLocation type="mitochondrion" evidence="1"/>
<evidence type="ECO:0000313" key="2">
    <source>
        <dbReference type="EMBL" id="QKS32234.1"/>
    </source>
</evidence>
<evidence type="ECO:0000313" key="1">
    <source>
        <dbReference type="EMBL" id="AST24247.1"/>
    </source>
</evidence>
<dbReference type="RefSeq" id="YP_009504772.1">
    <property type="nucleotide sequence ID" value="NC_038217.1"/>
</dbReference>
<dbReference type="EMBL" id="MN201586">
    <property type="protein sequence ID" value="QKS32234.1"/>
    <property type="molecule type" value="Genomic_DNA"/>
</dbReference>
<name>A0A2Z2QKH5_9CHLO</name>
<keyword evidence="1" id="KW-0496">Mitochondrion</keyword>
<dbReference type="GeneID" id="37544030"/>
<reference evidence="1" key="1">
    <citation type="journal article" date="2018" name="Gene">
        <title>The complete mitochondrial genome of the Caulerpa lentillifera (Ulvophyceae, Chlorophyta): Sequence, genome content, organization structure and phylogenetic consideration.</title>
        <authorList>
            <person name="Zheng F."/>
            <person name="Liu H."/>
            <person name="Jiang M."/>
            <person name="Xu Z."/>
            <person name="Wang Z."/>
            <person name="Wang C."/>
            <person name="Du F."/>
            <person name="Shen Z."/>
            <person name="Wang B."/>
        </authorList>
    </citation>
    <scope>NUCLEOTIDE SEQUENCE</scope>
</reference>
<protein>
    <submittedName>
        <fullName evidence="1">Uncharacterized protein</fullName>
    </submittedName>
</protein>